<comment type="caution">
    <text evidence="2">The sequence shown here is derived from an EMBL/GenBank/DDBJ whole genome shotgun (WGS) entry which is preliminary data.</text>
</comment>
<feature type="transmembrane region" description="Helical" evidence="1">
    <location>
        <begin position="77"/>
        <end position="96"/>
    </location>
</feature>
<evidence type="ECO:0000313" key="2">
    <source>
        <dbReference type="EMBL" id="MBV7268060.1"/>
    </source>
</evidence>
<dbReference type="Pfam" id="PF12412">
    <property type="entry name" value="DUF3667"/>
    <property type="match status" value="1"/>
</dbReference>
<gene>
    <name evidence="2" type="ORF">KCG49_02500</name>
</gene>
<feature type="transmembrane region" description="Helical" evidence="1">
    <location>
        <begin position="329"/>
        <end position="352"/>
    </location>
</feature>
<feature type="transmembrane region" description="Helical" evidence="1">
    <location>
        <begin position="296"/>
        <end position="317"/>
    </location>
</feature>
<dbReference type="InterPro" id="IPR022134">
    <property type="entry name" value="DUF3667"/>
</dbReference>
<evidence type="ECO:0000313" key="3">
    <source>
        <dbReference type="Proteomes" id="UP001138894"/>
    </source>
</evidence>
<protein>
    <submittedName>
        <fullName evidence="2">DUF3667 domain-containing protein</fullName>
    </submittedName>
</protein>
<feature type="transmembrane region" description="Helical" evidence="1">
    <location>
        <begin position="268"/>
        <end position="290"/>
    </location>
</feature>
<name>A0A9X1JM46_9FLAO</name>
<accession>A0A9X1JM46</accession>
<organism evidence="2 3">
    <name type="scientific">Winogradskyella luteola</name>
    <dbReference type="NCBI Taxonomy" id="2828330"/>
    <lineage>
        <taxon>Bacteria</taxon>
        <taxon>Pseudomonadati</taxon>
        <taxon>Bacteroidota</taxon>
        <taxon>Flavobacteriia</taxon>
        <taxon>Flavobacteriales</taxon>
        <taxon>Flavobacteriaceae</taxon>
        <taxon>Winogradskyella</taxon>
    </lineage>
</organism>
<feature type="transmembrane region" description="Helical" evidence="1">
    <location>
        <begin position="236"/>
        <end position="256"/>
    </location>
</feature>
<dbReference type="EMBL" id="JAGSPD010000002">
    <property type="protein sequence ID" value="MBV7268060.1"/>
    <property type="molecule type" value="Genomic_DNA"/>
</dbReference>
<keyword evidence="1" id="KW-1133">Transmembrane helix</keyword>
<evidence type="ECO:0000256" key="1">
    <source>
        <dbReference type="SAM" id="Phobius"/>
    </source>
</evidence>
<dbReference type="RefSeq" id="WP_218544610.1">
    <property type="nucleotide sequence ID" value="NZ_JAGSPD010000002.1"/>
</dbReference>
<reference evidence="2" key="1">
    <citation type="submission" date="2021-04" db="EMBL/GenBank/DDBJ databases">
        <authorList>
            <person name="Pira H."/>
            <person name="Risdian C."/>
            <person name="Wink J."/>
        </authorList>
    </citation>
    <scope>NUCLEOTIDE SEQUENCE</scope>
    <source>
        <strain evidence="2">WHY3</strain>
    </source>
</reference>
<keyword evidence="3" id="KW-1185">Reference proteome</keyword>
<sequence>MKTNQDTCQNCEQPYDKGFQFCPYCGQKINDELTLGVLFYNTISNYFSFDARFLKSFVPLMFKPGYLAKKFLEGKRLLYLHPAQMYLFISVVFFFVSSFTIDKWQKDIEEINKKIANAPVEVNEKKQSKVKLDSIKKADLLENLKENRSKLGLNTDELKKADSIIQSETNNTSFTWDFDKAKVDSLIGAGANDDIIYKEMGMSDNANYFERGIYKGFLNIAKGSGAGNMFRRAFDAVPITMFILLPLFALLLKLFYFRRGRYAYHLVFTFYLFSFLFTLFTILMVFDLLILPIPGWISTLIILSTFFYFYMALLKFYERHWFTTLIKSGVITFIFSILVLITTVGLVFFGIFNG</sequence>
<keyword evidence="1" id="KW-0472">Membrane</keyword>
<dbReference type="Proteomes" id="UP001138894">
    <property type="component" value="Unassembled WGS sequence"/>
</dbReference>
<keyword evidence="1" id="KW-0812">Transmembrane</keyword>
<dbReference type="AlphaFoldDB" id="A0A9X1JM46"/>
<proteinExistence type="predicted"/>